<accession>A0ABR0G1S9</accession>
<evidence type="ECO:0000256" key="5">
    <source>
        <dbReference type="ARBA" id="ARBA00022694"/>
    </source>
</evidence>
<protein>
    <submittedName>
        <fullName evidence="11">Nonsense-mediated mRNA decay protein 5</fullName>
    </submittedName>
</protein>
<keyword evidence="3" id="KW-0813">Transport</keyword>
<feature type="compositionally biased region" description="Basic and acidic residues" evidence="9">
    <location>
        <begin position="992"/>
        <end position="1001"/>
    </location>
</feature>
<dbReference type="PROSITE" id="PS50166">
    <property type="entry name" value="IMPORTIN_B_NT"/>
    <property type="match status" value="1"/>
</dbReference>
<dbReference type="InterPro" id="IPR001494">
    <property type="entry name" value="Importin-beta_N"/>
</dbReference>
<dbReference type="InterPro" id="IPR016024">
    <property type="entry name" value="ARM-type_fold"/>
</dbReference>
<organism evidence="11 12">
    <name type="scientific">Podospora bellae-mahoneyi</name>
    <dbReference type="NCBI Taxonomy" id="2093777"/>
    <lineage>
        <taxon>Eukaryota</taxon>
        <taxon>Fungi</taxon>
        <taxon>Dikarya</taxon>
        <taxon>Ascomycota</taxon>
        <taxon>Pezizomycotina</taxon>
        <taxon>Sordariomycetes</taxon>
        <taxon>Sordariomycetidae</taxon>
        <taxon>Sordariales</taxon>
        <taxon>Podosporaceae</taxon>
        <taxon>Podospora</taxon>
    </lineage>
</organism>
<dbReference type="InterPro" id="IPR013598">
    <property type="entry name" value="Exportin-1/Importin-b-like"/>
</dbReference>
<dbReference type="Pfam" id="PF03810">
    <property type="entry name" value="IBN_N"/>
    <property type="match status" value="1"/>
</dbReference>
<dbReference type="RefSeq" id="XP_062738610.1">
    <property type="nucleotide sequence ID" value="XM_062875360.1"/>
</dbReference>
<dbReference type="PANTHER" id="PTHR10997">
    <property type="entry name" value="IMPORTIN-7, 8, 11"/>
    <property type="match status" value="1"/>
</dbReference>
<evidence type="ECO:0000256" key="9">
    <source>
        <dbReference type="SAM" id="MobiDB-lite"/>
    </source>
</evidence>
<evidence type="ECO:0000256" key="2">
    <source>
        <dbReference type="ARBA" id="ARBA00004496"/>
    </source>
</evidence>
<evidence type="ECO:0000259" key="10">
    <source>
        <dbReference type="PROSITE" id="PS50166"/>
    </source>
</evidence>
<comment type="caution">
    <text evidence="11">The sequence shown here is derived from an EMBL/GenBank/DDBJ whole genome shotgun (WGS) entry which is preliminary data.</text>
</comment>
<keyword evidence="4" id="KW-0963">Cytoplasm</keyword>
<dbReference type="EMBL" id="JAFFGZ010000001">
    <property type="protein sequence ID" value="KAK4649635.1"/>
    <property type="molecule type" value="Genomic_DNA"/>
</dbReference>
<evidence type="ECO:0000313" key="11">
    <source>
        <dbReference type="EMBL" id="KAK4649635.1"/>
    </source>
</evidence>
<name>A0ABR0G1S9_9PEZI</name>
<evidence type="ECO:0000313" key="12">
    <source>
        <dbReference type="Proteomes" id="UP001322138"/>
    </source>
</evidence>
<proteinExistence type="predicted"/>
<evidence type="ECO:0000256" key="8">
    <source>
        <dbReference type="ARBA" id="ARBA00025147"/>
    </source>
</evidence>
<evidence type="ECO:0000256" key="4">
    <source>
        <dbReference type="ARBA" id="ARBA00022490"/>
    </source>
</evidence>
<feature type="compositionally biased region" description="Acidic residues" evidence="9">
    <location>
        <begin position="972"/>
        <end position="991"/>
    </location>
</feature>
<dbReference type="Proteomes" id="UP001322138">
    <property type="component" value="Unassembled WGS sequence"/>
</dbReference>
<dbReference type="PANTHER" id="PTHR10997:SF18">
    <property type="entry name" value="D-IMPORTIN 7_RANBP7"/>
    <property type="match status" value="1"/>
</dbReference>
<evidence type="ECO:0000256" key="7">
    <source>
        <dbReference type="ARBA" id="ARBA00023242"/>
    </source>
</evidence>
<keyword evidence="5" id="KW-0819">tRNA processing</keyword>
<evidence type="ECO:0000256" key="6">
    <source>
        <dbReference type="ARBA" id="ARBA00022927"/>
    </source>
</evidence>
<evidence type="ECO:0000256" key="1">
    <source>
        <dbReference type="ARBA" id="ARBA00004123"/>
    </source>
</evidence>
<keyword evidence="12" id="KW-1185">Reference proteome</keyword>
<dbReference type="InterPro" id="IPR011989">
    <property type="entry name" value="ARM-like"/>
</dbReference>
<feature type="domain" description="Importin N-terminal" evidence="10">
    <location>
        <begin position="59"/>
        <end position="136"/>
    </location>
</feature>
<reference evidence="11 12" key="1">
    <citation type="journal article" date="2023" name="bioRxiv">
        <title>High-quality genome assemblies of four members of thePodospora anserinaspecies complex.</title>
        <authorList>
            <person name="Ament-Velasquez S.L."/>
            <person name="Vogan A.A."/>
            <person name="Wallerman O."/>
            <person name="Hartmann F."/>
            <person name="Gautier V."/>
            <person name="Silar P."/>
            <person name="Giraud T."/>
            <person name="Johannesson H."/>
        </authorList>
    </citation>
    <scope>NUCLEOTIDE SEQUENCE [LARGE SCALE GENOMIC DNA]</scope>
    <source>
        <strain evidence="11 12">CBS 112042</strain>
    </source>
</reference>
<keyword evidence="7" id="KW-0539">Nucleus</keyword>
<dbReference type="GeneID" id="87894842"/>
<dbReference type="Pfam" id="PF08506">
    <property type="entry name" value="Cse1"/>
    <property type="match status" value="1"/>
</dbReference>
<comment type="subcellular location">
    <subcellularLocation>
        <location evidence="2">Cytoplasm</location>
    </subcellularLocation>
    <subcellularLocation>
        <location evidence="1">Nucleus</location>
    </subcellularLocation>
</comment>
<dbReference type="Gene3D" id="1.25.10.10">
    <property type="entry name" value="Leucine-rich Repeat Variant"/>
    <property type="match status" value="1"/>
</dbReference>
<comment type="function">
    <text evidence="8">tRNA nucleus export receptor which facilitates tRNA translocation across the nuclear pore complex. Involved in pre-tRNA splicing, probably by affecting the interaction of pre-tRNA with splicing endonuclease.</text>
</comment>
<evidence type="ECO:0000256" key="3">
    <source>
        <dbReference type="ARBA" id="ARBA00022448"/>
    </source>
</evidence>
<feature type="region of interest" description="Disordered" evidence="9">
    <location>
        <begin position="971"/>
        <end position="1001"/>
    </location>
</feature>
<dbReference type="SMART" id="SM00913">
    <property type="entry name" value="IBN_N"/>
    <property type="match status" value="1"/>
</dbReference>
<dbReference type="SUPFAM" id="SSF48371">
    <property type="entry name" value="ARM repeat"/>
    <property type="match status" value="1"/>
</dbReference>
<gene>
    <name evidence="11" type="primary">NMD5</name>
    <name evidence="11" type="ORF">QC761_120770</name>
</gene>
<dbReference type="InterPro" id="IPR013713">
    <property type="entry name" value="XPO2_central"/>
</dbReference>
<sequence length="1108" mass="126328">MDATAIRSFIVATLDADADVRRRAELQLKQPIPIAPDDNNNNNAASPAPVLRPHVWLFADRSLVGVQAEDQPNFTDILLDLVSSEQNVTLQLPTAIYLKNRVNRAWERSDHITTNSVIPEDAKVRFRERLLPVLARSQAKVRQQLVPVLQRILHFDFPQSWPNFMDYTIQLLNTNTPASVMAGLQCLLAICRTYRFKSAEGETRAPFDKIVEASFPRLLVVCQELVKQESDEAGEMLHIALKCYKHATWLELSDFLRQNEVNLAWCTIFLETVSKPIPATAMQHEDPLERERHHWWKAKKWAYFNLNRLYIRYESVLGQLTVSRRHGNPNSLMDNASDDQKRFAKDFTAQVAPTIFNHYLQEIEKWVAKTTWLSRPCLSYTIVFLDECIRPKEMWAHLKTHLTTLVTHFIFPVLCLSEDDLEKFEEEPEEYLHRKLNFYEEVSAPDVSATNFLVTLTKARRKQTFEILKFINEVVTQYEASEPDKKNHIAKEGALRMIGTLAPVILGKKSPIADQVEYFLVRFVFPDFSNEQGYLRARACDTVEKFEQLNFKEQNNLLTVYRHILDCMADPKLPVRVTAALALQPLIRHDIIRTSMQSSIPTIMQQLLKLANEADIDALANVMEDFVEVFAAELTPFAVALSEQLRDTYLRIVRELLENNQQRDDLDNEYGDYLDDKSITALGVLQTIGTLILTLESSPDVLLHIEGVLMPVIEITLRNKLYDLYNEVFEIIDSCTFAAKQISPIMWQAFELVHATFKSGAELYLEDMLPALDNFVQFGAPQLIHKPEYVQALFSMVSDMFMENRVGGVDRICACKLAEAMMLSLRGHIDECVHGFINIAMNVLSGQEVTIKSYKIHLMEMVINAIYYNPLLALHILETQGWTNKFFSLWFGSMESFTRVHDKRLCIMAIVQLITIPNEQIPASVAVGWPRLLKGITTLFSTLPAAMKITDDEADREEALRDDFQLDSSAYYDEDEDWDDDGAQWEEGDAAEGEHSESKDESTAYLDFLNEEAQKLQSAEGEVSDDDLGEDSVLLENPLDKIDPYMSFHVSLHRLQQEQPQFYASLTSQLSPEEQAVITHVCAQAEAQAAQHQQAALAAQGAGMNGTS</sequence>
<dbReference type="Pfam" id="PF08389">
    <property type="entry name" value="Xpo1"/>
    <property type="match status" value="1"/>
</dbReference>
<keyword evidence="6" id="KW-0653">Protein transport</keyword>